<dbReference type="InterPro" id="IPR018094">
    <property type="entry name" value="Thymidylate_kinase"/>
</dbReference>
<evidence type="ECO:0000259" key="11">
    <source>
        <dbReference type="Pfam" id="PF02223"/>
    </source>
</evidence>
<evidence type="ECO:0000256" key="5">
    <source>
        <dbReference type="ARBA" id="ARBA00022727"/>
    </source>
</evidence>
<dbReference type="PANTHER" id="PTHR10344">
    <property type="entry name" value="THYMIDYLATE KINASE"/>
    <property type="match status" value="1"/>
</dbReference>
<keyword evidence="6 10" id="KW-0547">Nucleotide-binding</keyword>
<evidence type="ECO:0000256" key="8">
    <source>
        <dbReference type="ARBA" id="ARBA00022840"/>
    </source>
</evidence>
<comment type="caution">
    <text evidence="12">The sequence shown here is derived from an EMBL/GenBank/DDBJ whole genome shotgun (WGS) entry which is preliminary data.</text>
</comment>
<dbReference type="PANTHER" id="PTHR10344:SF4">
    <property type="entry name" value="UMP-CMP KINASE 2, MITOCHONDRIAL"/>
    <property type="match status" value="1"/>
</dbReference>
<evidence type="ECO:0000313" key="12">
    <source>
        <dbReference type="EMBL" id="MBE9254243.1"/>
    </source>
</evidence>
<organism evidence="12 13">
    <name type="scientific">Synechocystis salina LEGE 00031</name>
    <dbReference type="NCBI Taxonomy" id="1828736"/>
    <lineage>
        <taxon>Bacteria</taxon>
        <taxon>Bacillati</taxon>
        <taxon>Cyanobacteriota</taxon>
        <taxon>Cyanophyceae</taxon>
        <taxon>Synechococcales</taxon>
        <taxon>Merismopediaceae</taxon>
        <taxon>Synechocystis</taxon>
    </lineage>
</organism>
<reference evidence="12 13" key="1">
    <citation type="submission" date="2020-10" db="EMBL/GenBank/DDBJ databases">
        <authorList>
            <person name="Castelo-Branco R."/>
            <person name="Eusebio N."/>
            <person name="Adriana R."/>
            <person name="Vieira A."/>
            <person name="Brugerolle De Fraissinette N."/>
            <person name="Rezende De Castro R."/>
            <person name="Schneider M.P."/>
            <person name="Vasconcelos V."/>
            <person name="Leao P.N."/>
        </authorList>
    </citation>
    <scope>NUCLEOTIDE SEQUENCE [LARGE SCALE GENOMIC DNA]</scope>
    <source>
        <strain evidence="12 13">LEGE 00031</strain>
    </source>
</reference>
<proteinExistence type="inferred from homology"/>
<evidence type="ECO:0000256" key="3">
    <source>
        <dbReference type="ARBA" id="ARBA00017144"/>
    </source>
</evidence>
<dbReference type="CDD" id="cd01672">
    <property type="entry name" value="TMPK"/>
    <property type="match status" value="1"/>
</dbReference>
<dbReference type="GO" id="GO:0004798">
    <property type="term" value="F:dTMP kinase activity"/>
    <property type="evidence" value="ECO:0007669"/>
    <property type="project" value="UniProtKB-EC"/>
</dbReference>
<comment type="function">
    <text evidence="10">Phosphorylation of dTMP to form dTDP in both de novo and salvage pathways of dTTP synthesis.</text>
</comment>
<feature type="domain" description="Thymidylate kinase-like" evidence="11">
    <location>
        <begin position="8"/>
        <end position="204"/>
    </location>
</feature>
<evidence type="ECO:0000256" key="2">
    <source>
        <dbReference type="ARBA" id="ARBA00012980"/>
    </source>
</evidence>
<dbReference type="EMBL" id="JADEVV010000026">
    <property type="protein sequence ID" value="MBE9254243.1"/>
    <property type="molecule type" value="Genomic_DNA"/>
</dbReference>
<sequence length="212" mass="24330">MAALFIVLEGIDGSGKTTQGDLLWAHFQRQGMAAVLSPEPTNGPVGRLIRQALQGDLFAYNDAQQFEAQMGYLFAADRHYHLYNPGDGVESQLARQCHVITTRYYFSSFAYNCHTEADWEFVQRLNQSFPHPDCVIYLDLPVDLALKRLGDRQQRNDQSPRECYEQREKLTSVHQNYERIFAHYPGQCCRLDASLSVEQLHQAIVTKIEEML</sequence>
<dbReference type="Pfam" id="PF02223">
    <property type="entry name" value="Thymidylate_kin"/>
    <property type="match status" value="1"/>
</dbReference>
<comment type="similarity">
    <text evidence="1 10">Belongs to the thymidylate kinase family.</text>
</comment>
<keyword evidence="13" id="KW-1185">Reference proteome</keyword>
<evidence type="ECO:0000256" key="4">
    <source>
        <dbReference type="ARBA" id="ARBA00022679"/>
    </source>
</evidence>
<dbReference type="HAMAP" id="MF_00165">
    <property type="entry name" value="Thymidylate_kinase"/>
    <property type="match status" value="1"/>
</dbReference>
<evidence type="ECO:0000256" key="1">
    <source>
        <dbReference type="ARBA" id="ARBA00009776"/>
    </source>
</evidence>
<evidence type="ECO:0000256" key="10">
    <source>
        <dbReference type="HAMAP-Rule" id="MF_00165"/>
    </source>
</evidence>
<dbReference type="EC" id="2.7.4.9" evidence="2 10"/>
<evidence type="ECO:0000256" key="6">
    <source>
        <dbReference type="ARBA" id="ARBA00022741"/>
    </source>
</evidence>
<keyword evidence="4 10" id="KW-0808">Transferase</keyword>
<dbReference type="Proteomes" id="UP000658720">
    <property type="component" value="Unassembled WGS sequence"/>
</dbReference>
<dbReference type="RefSeq" id="WP_194019884.1">
    <property type="nucleotide sequence ID" value="NZ_JADEVV010000026.1"/>
</dbReference>
<keyword evidence="8 10" id="KW-0067">ATP-binding</keyword>
<comment type="catalytic activity">
    <reaction evidence="9 10">
        <text>dTMP + ATP = dTDP + ADP</text>
        <dbReference type="Rhea" id="RHEA:13517"/>
        <dbReference type="ChEBI" id="CHEBI:30616"/>
        <dbReference type="ChEBI" id="CHEBI:58369"/>
        <dbReference type="ChEBI" id="CHEBI:63528"/>
        <dbReference type="ChEBI" id="CHEBI:456216"/>
        <dbReference type="EC" id="2.7.4.9"/>
    </reaction>
</comment>
<accession>A0ABR9VUW0</accession>
<evidence type="ECO:0000313" key="13">
    <source>
        <dbReference type="Proteomes" id="UP000658720"/>
    </source>
</evidence>
<dbReference type="SUPFAM" id="SSF52540">
    <property type="entry name" value="P-loop containing nucleoside triphosphate hydrolases"/>
    <property type="match status" value="1"/>
</dbReference>
<evidence type="ECO:0000256" key="9">
    <source>
        <dbReference type="ARBA" id="ARBA00048743"/>
    </source>
</evidence>
<feature type="binding site" evidence="10">
    <location>
        <begin position="10"/>
        <end position="17"/>
    </location>
    <ligand>
        <name>ATP</name>
        <dbReference type="ChEBI" id="CHEBI:30616"/>
    </ligand>
</feature>
<keyword evidence="7 10" id="KW-0418">Kinase</keyword>
<gene>
    <name evidence="10 12" type="primary">tmk</name>
    <name evidence="12" type="ORF">IQ217_10405</name>
</gene>
<name>A0ABR9VUW0_9SYNC</name>
<dbReference type="NCBIfam" id="TIGR00041">
    <property type="entry name" value="DTMP_kinase"/>
    <property type="match status" value="1"/>
</dbReference>
<dbReference type="InterPro" id="IPR027417">
    <property type="entry name" value="P-loop_NTPase"/>
</dbReference>
<dbReference type="InterPro" id="IPR039430">
    <property type="entry name" value="Thymidylate_kin-like_dom"/>
</dbReference>
<keyword evidence="5 10" id="KW-0545">Nucleotide biosynthesis</keyword>
<dbReference type="Gene3D" id="3.40.50.300">
    <property type="entry name" value="P-loop containing nucleotide triphosphate hydrolases"/>
    <property type="match status" value="1"/>
</dbReference>
<protein>
    <recommendedName>
        <fullName evidence="3 10">Thymidylate kinase</fullName>
        <ecNumber evidence="2 10">2.7.4.9</ecNumber>
    </recommendedName>
    <alternativeName>
        <fullName evidence="10">dTMP kinase</fullName>
    </alternativeName>
</protein>
<evidence type="ECO:0000256" key="7">
    <source>
        <dbReference type="ARBA" id="ARBA00022777"/>
    </source>
</evidence>